<reference evidence="13" key="1">
    <citation type="submission" date="2016-10" db="EMBL/GenBank/DDBJ databases">
        <authorList>
            <person name="Varghese N."/>
        </authorList>
    </citation>
    <scope>NUCLEOTIDE SEQUENCE [LARGE SCALE GENOMIC DNA]</scope>
    <source>
        <strain evidence="13">DSM 12489</strain>
    </source>
</reference>
<evidence type="ECO:0000256" key="6">
    <source>
        <dbReference type="ARBA" id="ARBA00022741"/>
    </source>
</evidence>
<evidence type="ECO:0000256" key="5">
    <source>
        <dbReference type="ARBA" id="ARBA00022679"/>
    </source>
</evidence>
<dbReference type="Pfam" id="PF01583">
    <property type="entry name" value="APS_kinase"/>
    <property type="match status" value="1"/>
</dbReference>
<dbReference type="HAMAP" id="MF_00065">
    <property type="entry name" value="Adenylyl_sulf_kinase"/>
    <property type="match status" value="1"/>
</dbReference>
<evidence type="ECO:0000313" key="12">
    <source>
        <dbReference type="EMBL" id="SDX00508.1"/>
    </source>
</evidence>
<gene>
    <name evidence="9" type="primary">cysC</name>
    <name evidence="12" type="ORF">SAMN04489725_1294</name>
</gene>
<evidence type="ECO:0000256" key="2">
    <source>
        <dbReference type="ARBA" id="ARBA00002632"/>
    </source>
</evidence>
<comment type="pathway">
    <text evidence="3 9 10">Sulfur metabolism; hydrogen sulfide biosynthesis; sulfite from sulfate: step 2/3.</text>
</comment>
<dbReference type="GO" id="GO:0070814">
    <property type="term" value="P:hydrogen sulfide biosynthetic process"/>
    <property type="evidence" value="ECO:0007669"/>
    <property type="project" value="UniProtKB-UniRule"/>
</dbReference>
<dbReference type="InterPro" id="IPR059117">
    <property type="entry name" value="APS_kinase_dom"/>
</dbReference>
<evidence type="ECO:0000256" key="10">
    <source>
        <dbReference type="RuleBase" id="RU004347"/>
    </source>
</evidence>
<dbReference type="CDD" id="cd02027">
    <property type="entry name" value="APSK"/>
    <property type="match status" value="1"/>
</dbReference>
<evidence type="ECO:0000256" key="4">
    <source>
        <dbReference type="ARBA" id="ARBA00007008"/>
    </source>
</evidence>
<organism evidence="12 13">
    <name type="scientific">Alicyclobacillus hesperidum</name>
    <dbReference type="NCBI Taxonomy" id="89784"/>
    <lineage>
        <taxon>Bacteria</taxon>
        <taxon>Bacillati</taxon>
        <taxon>Bacillota</taxon>
        <taxon>Bacilli</taxon>
        <taxon>Bacillales</taxon>
        <taxon>Alicyclobacillaceae</taxon>
        <taxon>Alicyclobacillus</taxon>
    </lineage>
</organism>
<sequence length="213" mass="23772">MNSIVWQPTPVTKEDRRRLNGHSSCAIWLTGLSGAGKSTIACELELTLHRRGLRTYLLDGDNLRHGINADLGFSEADRSENIRRVSEIAKLFVDAGMIVIAGLISPTREDREKARGRFGEREFYEVYVECPIEVCKQRDPKGLYKKALAGEIRNFTGIDAVYEPPENPDIVLHTDRMAVSDCVAEIIRHLEAQGVIPQATGIGQAATTVRERR</sequence>
<evidence type="ECO:0000256" key="7">
    <source>
        <dbReference type="ARBA" id="ARBA00022777"/>
    </source>
</evidence>
<evidence type="ECO:0000313" key="13">
    <source>
        <dbReference type="Proteomes" id="UP000182589"/>
    </source>
</evidence>
<dbReference type="InterPro" id="IPR027417">
    <property type="entry name" value="P-loop_NTPase"/>
</dbReference>
<evidence type="ECO:0000256" key="9">
    <source>
        <dbReference type="HAMAP-Rule" id="MF_00065"/>
    </source>
</evidence>
<dbReference type="UniPathway" id="UPA00140">
    <property type="reaction ID" value="UER00205"/>
</dbReference>
<dbReference type="GO" id="GO:0000103">
    <property type="term" value="P:sulfate assimilation"/>
    <property type="evidence" value="ECO:0007669"/>
    <property type="project" value="UniProtKB-UniRule"/>
</dbReference>
<comment type="similarity">
    <text evidence="4 9 10">Belongs to the APS kinase family.</text>
</comment>
<dbReference type="NCBIfam" id="TIGR00455">
    <property type="entry name" value="apsK"/>
    <property type="match status" value="1"/>
</dbReference>
<protein>
    <recommendedName>
        <fullName evidence="9 10">Adenylyl-sulfate kinase</fullName>
        <ecNumber evidence="9 10">2.7.1.25</ecNumber>
    </recommendedName>
    <alternativeName>
        <fullName evidence="9">APS kinase</fullName>
    </alternativeName>
    <alternativeName>
        <fullName evidence="9">ATP adenosine-5'-phosphosulfate 3'-phosphotransferase</fullName>
    </alternativeName>
    <alternativeName>
        <fullName evidence="9">Adenosine-5'-phosphosulfate kinase</fullName>
    </alternativeName>
</protein>
<keyword evidence="13" id="KW-1185">Reference proteome</keyword>
<dbReference type="InterPro" id="IPR002891">
    <property type="entry name" value="APS"/>
</dbReference>
<dbReference type="RefSeq" id="WP_074693832.1">
    <property type="nucleotide sequence ID" value="NZ_FNOJ01000029.1"/>
</dbReference>
<dbReference type="NCBIfam" id="NF003013">
    <property type="entry name" value="PRK03846.1"/>
    <property type="match status" value="1"/>
</dbReference>
<dbReference type="GO" id="GO:0004020">
    <property type="term" value="F:adenylylsulfate kinase activity"/>
    <property type="evidence" value="ECO:0007669"/>
    <property type="project" value="UniProtKB-UniRule"/>
</dbReference>
<keyword evidence="7 9" id="KW-0418">Kinase</keyword>
<feature type="binding site" evidence="9">
    <location>
        <begin position="31"/>
        <end position="38"/>
    </location>
    <ligand>
        <name>ATP</name>
        <dbReference type="ChEBI" id="CHEBI:30616"/>
    </ligand>
</feature>
<proteinExistence type="inferred from homology"/>
<dbReference type="EMBL" id="FNOJ01000029">
    <property type="protein sequence ID" value="SDX00508.1"/>
    <property type="molecule type" value="Genomic_DNA"/>
</dbReference>
<dbReference type="EC" id="2.7.1.25" evidence="9 10"/>
<evidence type="ECO:0000256" key="1">
    <source>
        <dbReference type="ARBA" id="ARBA00001823"/>
    </source>
</evidence>
<comment type="function">
    <text evidence="2 9 10">Catalyzes the synthesis of activated sulfate.</text>
</comment>
<dbReference type="PANTHER" id="PTHR11055:SF1">
    <property type="entry name" value="PAPS SYNTHETASE, ISOFORM D"/>
    <property type="match status" value="1"/>
</dbReference>
<dbReference type="STRING" id="89784.SAMN04489725_1294"/>
<feature type="domain" description="APS kinase" evidence="11">
    <location>
        <begin position="24"/>
        <end position="172"/>
    </location>
</feature>
<dbReference type="SUPFAM" id="SSF52540">
    <property type="entry name" value="P-loop containing nucleoside triphosphate hydrolases"/>
    <property type="match status" value="1"/>
</dbReference>
<dbReference type="Gene3D" id="3.40.50.300">
    <property type="entry name" value="P-loop containing nucleotide triphosphate hydrolases"/>
    <property type="match status" value="1"/>
</dbReference>
<keyword evidence="5 9" id="KW-0808">Transferase</keyword>
<dbReference type="Proteomes" id="UP000182589">
    <property type="component" value="Unassembled WGS sequence"/>
</dbReference>
<dbReference type="FunFam" id="3.40.50.300:FF:000212">
    <property type="entry name" value="Adenylyl-sulfate kinase"/>
    <property type="match status" value="1"/>
</dbReference>
<evidence type="ECO:0000256" key="3">
    <source>
        <dbReference type="ARBA" id="ARBA00004806"/>
    </source>
</evidence>
<evidence type="ECO:0000256" key="8">
    <source>
        <dbReference type="ARBA" id="ARBA00022840"/>
    </source>
</evidence>
<dbReference type="AlphaFoldDB" id="A0A1H2Y6Q4"/>
<keyword evidence="9" id="KW-0597">Phosphoprotein</keyword>
<dbReference type="GO" id="GO:0005524">
    <property type="term" value="F:ATP binding"/>
    <property type="evidence" value="ECO:0007669"/>
    <property type="project" value="UniProtKB-UniRule"/>
</dbReference>
<keyword evidence="6 9" id="KW-0547">Nucleotide-binding</keyword>
<keyword evidence="8 9" id="KW-0067">ATP-binding</keyword>
<name>A0A1H2Y6Q4_9BACL</name>
<feature type="active site" description="Phosphoserine intermediate" evidence="9">
    <location>
        <position position="105"/>
    </location>
</feature>
<comment type="catalytic activity">
    <reaction evidence="1 9 10">
        <text>adenosine 5'-phosphosulfate + ATP = 3'-phosphoadenylyl sulfate + ADP + H(+)</text>
        <dbReference type="Rhea" id="RHEA:24152"/>
        <dbReference type="ChEBI" id="CHEBI:15378"/>
        <dbReference type="ChEBI" id="CHEBI:30616"/>
        <dbReference type="ChEBI" id="CHEBI:58243"/>
        <dbReference type="ChEBI" id="CHEBI:58339"/>
        <dbReference type="ChEBI" id="CHEBI:456216"/>
        <dbReference type="EC" id="2.7.1.25"/>
    </reaction>
</comment>
<evidence type="ECO:0000259" key="11">
    <source>
        <dbReference type="Pfam" id="PF01583"/>
    </source>
</evidence>
<accession>A0A1H2Y6Q4</accession>
<dbReference type="PANTHER" id="PTHR11055">
    <property type="entry name" value="BIFUNCTIONAL 3'-PHOSPHOADENOSINE 5'-PHOSPHOSULFATE SYNTHASE"/>
    <property type="match status" value="1"/>
</dbReference>